<sequence length="187" mass="20172">MLRLRDAAVTVLCVAVLTPLLVLSAAATGFGPRHWSGVRLAGLQLPFLDAAPTSSGTRAQDLDTVTDELVAMSYRGWTAAYSVAGDRVQLETTRLDFSLFSTLGSRFGGDTVGVVYSPLTPPVAPDPPGDGPAAETTWQRTNPIGTWFTLLFGFPWQLGTVLLLTALGWTLVLRRRRATEKLFNIPL</sequence>
<evidence type="ECO:0000256" key="1">
    <source>
        <dbReference type="SAM" id="Phobius"/>
    </source>
</evidence>
<protein>
    <submittedName>
        <fullName evidence="2">Uncharacterized protein</fullName>
    </submittedName>
</protein>
<accession>A0A8J3PCY2</accession>
<evidence type="ECO:0000313" key="2">
    <source>
        <dbReference type="EMBL" id="GIG12124.1"/>
    </source>
</evidence>
<evidence type="ECO:0000313" key="3">
    <source>
        <dbReference type="Proteomes" id="UP000660339"/>
    </source>
</evidence>
<keyword evidence="1" id="KW-0812">Transmembrane</keyword>
<dbReference type="AlphaFoldDB" id="A0A8J3PCY2"/>
<proteinExistence type="predicted"/>
<dbReference type="EMBL" id="BONJ01000001">
    <property type="protein sequence ID" value="GIG12124.1"/>
    <property type="molecule type" value="Genomic_DNA"/>
</dbReference>
<name>A0A8J3PCY2_9ACTN</name>
<organism evidence="2 3">
    <name type="scientific">Catellatospora methionotrophica</name>
    <dbReference type="NCBI Taxonomy" id="121620"/>
    <lineage>
        <taxon>Bacteria</taxon>
        <taxon>Bacillati</taxon>
        <taxon>Actinomycetota</taxon>
        <taxon>Actinomycetes</taxon>
        <taxon>Micromonosporales</taxon>
        <taxon>Micromonosporaceae</taxon>
        <taxon>Catellatospora</taxon>
    </lineage>
</organism>
<comment type="caution">
    <text evidence="2">The sequence shown here is derived from an EMBL/GenBank/DDBJ whole genome shotgun (WGS) entry which is preliminary data.</text>
</comment>
<feature type="transmembrane region" description="Helical" evidence="1">
    <location>
        <begin position="147"/>
        <end position="172"/>
    </location>
</feature>
<reference evidence="2" key="1">
    <citation type="submission" date="2021-01" db="EMBL/GenBank/DDBJ databases">
        <title>Whole genome shotgun sequence of Catellatospora methionotrophica NBRC 14553.</title>
        <authorList>
            <person name="Komaki H."/>
            <person name="Tamura T."/>
        </authorList>
    </citation>
    <scope>NUCLEOTIDE SEQUENCE</scope>
    <source>
        <strain evidence="2">NBRC 14553</strain>
    </source>
</reference>
<gene>
    <name evidence="2" type="ORF">Cme02nite_04560</name>
</gene>
<keyword evidence="1" id="KW-0472">Membrane</keyword>
<keyword evidence="3" id="KW-1185">Reference proteome</keyword>
<dbReference type="Proteomes" id="UP000660339">
    <property type="component" value="Unassembled WGS sequence"/>
</dbReference>
<keyword evidence="1" id="KW-1133">Transmembrane helix</keyword>
<dbReference type="RefSeq" id="WP_166380322.1">
    <property type="nucleotide sequence ID" value="NZ_BAAATT010000011.1"/>
</dbReference>